<proteinExistence type="predicted"/>
<accession>A0ACC3SFB3</accession>
<name>A0ACC3SFB3_9PEZI</name>
<organism evidence="1 2">
    <name type="scientific">Zalaria obscura</name>
    <dbReference type="NCBI Taxonomy" id="2024903"/>
    <lineage>
        <taxon>Eukaryota</taxon>
        <taxon>Fungi</taxon>
        <taxon>Dikarya</taxon>
        <taxon>Ascomycota</taxon>
        <taxon>Pezizomycotina</taxon>
        <taxon>Dothideomycetes</taxon>
        <taxon>Dothideomycetidae</taxon>
        <taxon>Dothideales</taxon>
        <taxon>Zalariaceae</taxon>
        <taxon>Zalaria</taxon>
    </lineage>
</organism>
<reference evidence="1" key="1">
    <citation type="submission" date="2024-02" db="EMBL/GenBank/DDBJ databases">
        <title>Metagenome Assembled Genome of Zalaria obscura JY119.</title>
        <authorList>
            <person name="Vighnesh L."/>
            <person name="Jagadeeshwari U."/>
            <person name="Venkata Ramana C."/>
            <person name="Sasikala C."/>
        </authorList>
    </citation>
    <scope>NUCLEOTIDE SEQUENCE</scope>
    <source>
        <strain evidence="1">JY119</strain>
    </source>
</reference>
<evidence type="ECO:0000313" key="2">
    <source>
        <dbReference type="Proteomes" id="UP001320706"/>
    </source>
</evidence>
<dbReference type="EMBL" id="JAMKPW020000017">
    <property type="protein sequence ID" value="KAK8209125.1"/>
    <property type="molecule type" value="Genomic_DNA"/>
</dbReference>
<comment type="caution">
    <text evidence="1">The sequence shown here is derived from an EMBL/GenBank/DDBJ whole genome shotgun (WGS) entry which is preliminary data.</text>
</comment>
<gene>
    <name evidence="1" type="ORF">M8818_003820</name>
</gene>
<protein>
    <submittedName>
        <fullName evidence="1">Uncharacterized protein</fullName>
    </submittedName>
</protein>
<sequence>MARRASYENSKKEDGESHWPRHSGDEVQPLEERVRMREYSSCSRQCAKLRPTHRRLVAHFVRSSQSLVNYPAGSWRLACRSPALPCLQTTYTESLSTICFVSAPSLPEGGNISDVDVKVARRIRCLLRGRSYFVVAPSLFPLTISMAS</sequence>
<dbReference type="Proteomes" id="UP001320706">
    <property type="component" value="Unassembled WGS sequence"/>
</dbReference>
<evidence type="ECO:0000313" key="1">
    <source>
        <dbReference type="EMBL" id="KAK8209125.1"/>
    </source>
</evidence>
<keyword evidence="2" id="KW-1185">Reference proteome</keyword>